<sequence>MARNILGHSRNQSQGQHLIEIDHPEDEEDVFDMRLHAVNSGTSEGPRYYKPDSITTTTAHIQTYNTLASDCGSYYRPSNGIPRDSEPNFCCFKNAYLHANARVVILSMFLTIFGVGLIAFGIISMVCLSHIDLHGWLFMIVGILFFIPGCYHCVYIVCALCGRPGYEFENLPTFRKP</sequence>
<organism evidence="1 2">
    <name type="scientific">Rhabditophanes sp. KR3021</name>
    <dbReference type="NCBI Taxonomy" id="114890"/>
    <lineage>
        <taxon>Eukaryota</taxon>
        <taxon>Metazoa</taxon>
        <taxon>Ecdysozoa</taxon>
        <taxon>Nematoda</taxon>
        <taxon>Chromadorea</taxon>
        <taxon>Rhabditida</taxon>
        <taxon>Tylenchina</taxon>
        <taxon>Panagrolaimomorpha</taxon>
        <taxon>Strongyloidoidea</taxon>
        <taxon>Alloionematidae</taxon>
        <taxon>Rhabditophanes</taxon>
    </lineage>
</organism>
<dbReference type="Proteomes" id="UP000095286">
    <property type="component" value="Unplaced"/>
</dbReference>
<evidence type="ECO:0000313" key="2">
    <source>
        <dbReference type="WBParaSite" id="RSKR_0000035200.1"/>
    </source>
</evidence>
<accession>A0AC35TGQ0</accession>
<dbReference type="WBParaSite" id="RSKR_0000035200.1">
    <property type="protein sequence ID" value="RSKR_0000035200.1"/>
    <property type="gene ID" value="RSKR_0000035200"/>
</dbReference>
<reference evidence="2" key="1">
    <citation type="submission" date="2016-11" db="UniProtKB">
        <authorList>
            <consortium name="WormBaseParasite"/>
        </authorList>
    </citation>
    <scope>IDENTIFICATION</scope>
    <source>
        <strain evidence="2">KR3021</strain>
    </source>
</reference>
<name>A0AC35TGQ0_9BILA</name>
<protein>
    <submittedName>
        <fullName evidence="2">PAS domain-containing protein</fullName>
    </submittedName>
</protein>
<evidence type="ECO:0000313" key="1">
    <source>
        <dbReference type="Proteomes" id="UP000095286"/>
    </source>
</evidence>
<proteinExistence type="predicted"/>